<dbReference type="PRINTS" id="PR00705">
    <property type="entry name" value="PAPAIN"/>
</dbReference>
<dbReference type="InterPro" id="IPR025661">
    <property type="entry name" value="Pept_asp_AS"/>
</dbReference>
<sequence length="338" mass="38113">MTSLTGIFVMLLFSLTVAAIDNLHPLSDEFIDLINKKQNLWRAGRNFPSNIPFRHIKGLMGVLPNRNFEKFNTMTHDTELRASLPENFDPRDKWPNCPSLNEIRDQGSCGSCWAFGAVEAMTDRVCIHSNGTQHFHFSAEDVVSCCKDCGDGCHGGLPKHAWRYYQNVGIVSGGNYDSNQGCRPYSILPCEHHVPGPRPQCDSIVNTPKCIKSCQAIHNTQYEKDKQYAKHVYFISEGEDQIKAELYKNGPVEASFQVYADLITYKDGVYKHVYGDFLGLHAVKIIGWGVENGAKYWLVANSWNTDWGNKGFFKFLRGENHCNIESEIVTGIPLLVNI</sequence>
<gene>
    <name evidence="10" type="primary">LOC113515111</name>
</gene>
<evidence type="ECO:0000259" key="8">
    <source>
        <dbReference type="SMART" id="SM00645"/>
    </source>
</evidence>
<dbReference type="PROSITE" id="PS00639">
    <property type="entry name" value="THIOL_PROTEASE_HIS"/>
    <property type="match status" value="1"/>
</dbReference>
<dbReference type="InterPro" id="IPR000668">
    <property type="entry name" value="Peptidase_C1A_C"/>
</dbReference>
<dbReference type="Pfam" id="PF00112">
    <property type="entry name" value="Peptidase_C1"/>
    <property type="match status" value="1"/>
</dbReference>
<evidence type="ECO:0000256" key="7">
    <source>
        <dbReference type="SAM" id="SignalP"/>
    </source>
</evidence>
<evidence type="ECO:0000256" key="1">
    <source>
        <dbReference type="ARBA" id="ARBA00008455"/>
    </source>
</evidence>
<dbReference type="InterPro" id="IPR038765">
    <property type="entry name" value="Papain-like_cys_pep_sf"/>
</dbReference>
<evidence type="ECO:0000256" key="5">
    <source>
        <dbReference type="ARBA" id="ARBA00022807"/>
    </source>
</evidence>
<evidence type="ECO:0000313" key="9">
    <source>
        <dbReference type="Proteomes" id="UP001652740"/>
    </source>
</evidence>
<evidence type="ECO:0000256" key="6">
    <source>
        <dbReference type="ARBA" id="ARBA00023157"/>
    </source>
</evidence>
<proteinExistence type="inferred from homology"/>
<dbReference type="InterPro" id="IPR025660">
    <property type="entry name" value="Pept_his_AS"/>
</dbReference>
<feature type="domain" description="Peptidase C1A papain C-terminal" evidence="8">
    <location>
        <begin position="84"/>
        <end position="332"/>
    </location>
</feature>
<protein>
    <submittedName>
        <fullName evidence="10">Cathepsin B-like</fullName>
    </submittedName>
</protein>
<keyword evidence="9" id="KW-1185">Reference proteome</keyword>
<comment type="similarity">
    <text evidence="1">Belongs to the peptidase C1 family.</text>
</comment>
<dbReference type="Gene3D" id="3.90.70.10">
    <property type="entry name" value="Cysteine proteinases"/>
    <property type="match status" value="1"/>
</dbReference>
<name>A0ABM3MLP8_GALME</name>
<keyword evidence="4" id="KW-0378">Hydrolase</keyword>
<keyword evidence="5" id="KW-0788">Thiol protease</keyword>
<keyword evidence="3 7" id="KW-0732">Signal</keyword>
<dbReference type="PROSITE" id="PS00640">
    <property type="entry name" value="THIOL_PROTEASE_ASN"/>
    <property type="match status" value="1"/>
</dbReference>
<dbReference type="Pfam" id="PF08127">
    <property type="entry name" value="Propeptide_C1"/>
    <property type="match status" value="1"/>
</dbReference>
<dbReference type="GeneID" id="113515111"/>
<dbReference type="PANTHER" id="PTHR12411">
    <property type="entry name" value="CYSTEINE PROTEASE FAMILY C1-RELATED"/>
    <property type="match status" value="1"/>
</dbReference>
<dbReference type="SUPFAM" id="SSF54001">
    <property type="entry name" value="Cysteine proteinases"/>
    <property type="match status" value="1"/>
</dbReference>
<dbReference type="SMART" id="SM00645">
    <property type="entry name" value="Pept_C1"/>
    <property type="match status" value="1"/>
</dbReference>
<reference evidence="10" key="1">
    <citation type="submission" date="2025-08" db="UniProtKB">
        <authorList>
            <consortium name="RefSeq"/>
        </authorList>
    </citation>
    <scope>IDENTIFICATION</scope>
    <source>
        <tissue evidence="10">Whole larvae</tissue>
    </source>
</reference>
<dbReference type="InterPro" id="IPR013128">
    <property type="entry name" value="Peptidase_C1A"/>
</dbReference>
<feature type="signal peptide" evidence="7">
    <location>
        <begin position="1"/>
        <end position="19"/>
    </location>
</feature>
<dbReference type="InterPro" id="IPR012599">
    <property type="entry name" value="Propeptide_C1A"/>
</dbReference>
<organism evidence="9 10">
    <name type="scientific">Galleria mellonella</name>
    <name type="common">Greater wax moth</name>
    <dbReference type="NCBI Taxonomy" id="7137"/>
    <lineage>
        <taxon>Eukaryota</taxon>
        <taxon>Metazoa</taxon>
        <taxon>Ecdysozoa</taxon>
        <taxon>Arthropoda</taxon>
        <taxon>Hexapoda</taxon>
        <taxon>Insecta</taxon>
        <taxon>Pterygota</taxon>
        <taxon>Neoptera</taxon>
        <taxon>Endopterygota</taxon>
        <taxon>Lepidoptera</taxon>
        <taxon>Glossata</taxon>
        <taxon>Ditrysia</taxon>
        <taxon>Pyraloidea</taxon>
        <taxon>Pyralidae</taxon>
        <taxon>Galleriinae</taxon>
        <taxon>Galleria</taxon>
    </lineage>
</organism>
<dbReference type="PROSITE" id="PS00139">
    <property type="entry name" value="THIOL_PROTEASE_CYS"/>
    <property type="match status" value="1"/>
</dbReference>
<dbReference type="CDD" id="cd02620">
    <property type="entry name" value="Peptidase_C1A_CathepsinB"/>
    <property type="match status" value="1"/>
</dbReference>
<keyword evidence="6" id="KW-1015">Disulfide bond</keyword>
<evidence type="ECO:0000256" key="3">
    <source>
        <dbReference type="ARBA" id="ARBA00022729"/>
    </source>
</evidence>
<evidence type="ECO:0000256" key="2">
    <source>
        <dbReference type="ARBA" id="ARBA00022670"/>
    </source>
</evidence>
<dbReference type="RefSeq" id="XP_052752070.1">
    <property type="nucleotide sequence ID" value="XM_052896110.1"/>
</dbReference>
<keyword evidence="2" id="KW-0645">Protease</keyword>
<accession>A0ABM3MLP8</accession>
<evidence type="ECO:0000313" key="10">
    <source>
        <dbReference type="RefSeq" id="XP_052752070.1"/>
    </source>
</evidence>
<evidence type="ECO:0000256" key="4">
    <source>
        <dbReference type="ARBA" id="ARBA00022801"/>
    </source>
</evidence>
<dbReference type="Proteomes" id="UP001652740">
    <property type="component" value="Unplaced"/>
</dbReference>
<dbReference type="InterPro" id="IPR000169">
    <property type="entry name" value="Pept_cys_AS"/>
</dbReference>
<feature type="chain" id="PRO_5045783803" evidence="7">
    <location>
        <begin position="20"/>
        <end position="338"/>
    </location>
</feature>